<evidence type="ECO:0000256" key="1">
    <source>
        <dbReference type="SAM" id="SignalP"/>
    </source>
</evidence>
<dbReference type="InterPro" id="IPR002816">
    <property type="entry name" value="TraB/PrgY/GumN_fam"/>
</dbReference>
<feature type="signal peptide" evidence="1">
    <location>
        <begin position="1"/>
        <end position="28"/>
    </location>
</feature>
<dbReference type="InterPro" id="IPR047111">
    <property type="entry name" value="YbaP-like"/>
</dbReference>
<dbReference type="RefSeq" id="WP_006990537.1">
    <property type="nucleotide sequence ID" value="NZ_JBBMQS010000002.1"/>
</dbReference>
<feature type="chain" id="PRO_5045138133" evidence="1">
    <location>
        <begin position="29"/>
        <end position="293"/>
    </location>
</feature>
<comment type="caution">
    <text evidence="2">The sequence shown here is derived from an EMBL/GenBank/DDBJ whole genome shotgun (WGS) entry which is preliminary data.</text>
</comment>
<accession>A0ABU9ST82</accession>
<dbReference type="Proteomes" id="UP001461163">
    <property type="component" value="Unassembled WGS sequence"/>
</dbReference>
<reference evidence="2 3" key="1">
    <citation type="submission" date="2024-03" db="EMBL/GenBank/DDBJ databases">
        <title>Community enrichment and isolation of bacterial strains for fucoidan degradation.</title>
        <authorList>
            <person name="Sichert A."/>
        </authorList>
    </citation>
    <scope>NUCLEOTIDE SEQUENCE [LARGE SCALE GENOMIC DNA]</scope>
    <source>
        <strain evidence="2 3">AS12</strain>
    </source>
</reference>
<keyword evidence="3" id="KW-1185">Reference proteome</keyword>
<dbReference type="PANTHER" id="PTHR40590:SF1">
    <property type="entry name" value="CYTOPLASMIC PROTEIN"/>
    <property type="match status" value="1"/>
</dbReference>
<evidence type="ECO:0000313" key="2">
    <source>
        <dbReference type="EMBL" id="MEM5496686.1"/>
    </source>
</evidence>
<name>A0ABU9ST82_9ALTE</name>
<keyword evidence="1" id="KW-0732">Signal</keyword>
<protein>
    <submittedName>
        <fullName evidence="2">TraB/GumN family protein</fullName>
    </submittedName>
</protein>
<dbReference type="Pfam" id="PF01963">
    <property type="entry name" value="TraB_PrgY_gumN"/>
    <property type="match status" value="1"/>
</dbReference>
<dbReference type="PANTHER" id="PTHR40590">
    <property type="entry name" value="CYTOPLASMIC PROTEIN-RELATED"/>
    <property type="match status" value="1"/>
</dbReference>
<sequence length="293" mass="32674">MSLFRSAFYSVSVPLIAAISLFTTTVDAASVWKVTSGDNSLYIGGTIHILAPEDYPLPSEYETAYKHASTLVFETDMAAVKSVEFQQKMLGMMTYTDGRSLKDDLSQQSYQKLETHLAQRGMPIAQMAAMKPSLISITLSIIELQSLGFTSEGVDQFYSDKGTQAGKTIQWLETPDEQLSFLANLGGDDNDALIEYTLRDIKKMPALIGDMRTSWREGDMQKMADISIVPFKQDYAQIYQDLIVTRNANWMPHIEDMLKTSNVEFIMVGAMHLAGDDSVLKQLKAQGYSVEKL</sequence>
<gene>
    <name evidence="2" type="ORF">WNY77_04685</name>
</gene>
<organism evidence="2 3">
    <name type="scientific">Paraglaciecola mesophila</name>
    <dbReference type="NCBI Taxonomy" id="197222"/>
    <lineage>
        <taxon>Bacteria</taxon>
        <taxon>Pseudomonadati</taxon>
        <taxon>Pseudomonadota</taxon>
        <taxon>Gammaproteobacteria</taxon>
        <taxon>Alteromonadales</taxon>
        <taxon>Alteromonadaceae</taxon>
        <taxon>Paraglaciecola</taxon>
    </lineage>
</organism>
<proteinExistence type="predicted"/>
<dbReference type="CDD" id="cd14789">
    <property type="entry name" value="Tiki"/>
    <property type="match status" value="1"/>
</dbReference>
<dbReference type="EMBL" id="JBBMQS010000002">
    <property type="protein sequence ID" value="MEM5496686.1"/>
    <property type="molecule type" value="Genomic_DNA"/>
</dbReference>
<evidence type="ECO:0000313" key="3">
    <source>
        <dbReference type="Proteomes" id="UP001461163"/>
    </source>
</evidence>